<evidence type="ECO:0000256" key="4">
    <source>
        <dbReference type="ARBA" id="ARBA00022884"/>
    </source>
</evidence>
<organism evidence="9 10">
    <name type="scientific">Hohenbuehelia grisea</name>
    <dbReference type="NCBI Taxonomy" id="104357"/>
    <lineage>
        <taxon>Eukaryota</taxon>
        <taxon>Fungi</taxon>
        <taxon>Dikarya</taxon>
        <taxon>Basidiomycota</taxon>
        <taxon>Agaricomycotina</taxon>
        <taxon>Agaricomycetes</taxon>
        <taxon>Agaricomycetidae</taxon>
        <taxon>Agaricales</taxon>
        <taxon>Pleurotineae</taxon>
        <taxon>Pleurotaceae</taxon>
        <taxon>Hohenbuehelia</taxon>
    </lineage>
</organism>
<dbReference type="InterPro" id="IPR001650">
    <property type="entry name" value="Helicase_C-like"/>
</dbReference>
<evidence type="ECO:0000256" key="6">
    <source>
        <dbReference type="SAM" id="MobiDB-lite"/>
    </source>
</evidence>
<accession>A0ABR3JGD3</accession>
<dbReference type="InterPro" id="IPR011545">
    <property type="entry name" value="DEAD/DEAH_box_helicase_dom"/>
</dbReference>
<feature type="domain" description="Helicase ATP-binding" evidence="7">
    <location>
        <begin position="1"/>
        <end position="177"/>
    </location>
</feature>
<evidence type="ECO:0000256" key="1">
    <source>
        <dbReference type="ARBA" id="ARBA00022741"/>
    </source>
</evidence>
<gene>
    <name evidence="9" type="ORF">HGRIS_005394</name>
</gene>
<dbReference type="CDD" id="cd18787">
    <property type="entry name" value="SF2_C_DEAD"/>
    <property type="match status" value="1"/>
</dbReference>
<dbReference type="PANTHER" id="PTHR24031">
    <property type="entry name" value="RNA HELICASE"/>
    <property type="match status" value="1"/>
</dbReference>
<name>A0ABR3JGD3_9AGAR</name>
<evidence type="ECO:0000259" key="8">
    <source>
        <dbReference type="PROSITE" id="PS51194"/>
    </source>
</evidence>
<evidence type="ECO:0000313" key="9">
    <source>
        <dbReference type="EMBL" id="KAL0954266.1"/>
    </source>
</evidence>
<comment type="caution">
    <text evidence="9">The sequence shown here is derived from an EMBL/GenBank/DDBJ whole genome shotgun (WGS) entry which is preliminary data.</text>
</comment>
<dbReference type="InterPro" id="IPR027417">
    <property type="entry name" value="P-loop_NTPase"/>
</dbReference>
<dbReference type="SMART" id="SM00490">
    <property type="entry name" value="HELICc"/>
    <property type="match status" value="1"/>
</dbReference>
<comment type="function">
    <text evidence="5">RNA helicase.</text>
</comment>
<keyword evidence="3 5" id="KW-0067">ATP-binding</keyword>
<dbReference type="EC" id="3.6.4.13" evidence="5"/>
<keyword evidence="10" id="KW-1185">Reference proteome</keyword>
<reference evidence="10" key="1">
    <citation type="submission" date="2024-06" db="EMBL/GenBank/DDBJ databases">
        <title>Multi-omics analyses provide insights into the biosynthesis of the anticancer antibiotic pleurotin in Hohenbuehelia grisea.</title>
        <authorList>
            <person name="Weaver J.A."/>
            <person name="Alberti F."/>
        </authorList>
    </citation>
    <scope>NUCLEOTIDE SEQUENCE [LARGE SCALE GENOMIC DNA]</scope>
    <source>
        <strain evidence="10">T-177</strain>
    </source>
</reference>
<sequence length="517" mass="56302">MSGKDLLVQAKTGTGKTIAFLLPTIERLRKQTPPYQGISILVLSPTRELALQIETEAKMLVQSHPLKVQHAIGGTNINRDVTNLVQGRCDILIATPGRLLDLLQTYDLQRQLGSLKALIYDEADRLLDQGFKPDLDKILTYLPDRRQVPRQALLFSATISEEIKQIASEALGNNYTFISTLLEDEVNTHQHVEQSSVIVPSSDFLPLTLALLRMDHQAHFDPATGKSTSKCMIFFPTAKQVAVAADTFNELSNLAPVYEIHSRKSQAHRTKASDAFRATPNGILLSSDVAARGIDFPGVTLVLQVGLPANGEQYIHRLGRTARAGAAGRGILVLSPAEKFFLRSISDLPISPMEPNTVPLLDPYTAELNAALSKVDDGSKASAYRAWMGYYNSSLKGLKWDKATLVKEAEAYARTSLGWIGEKPPSIEAKTAGKMGMRGVPGLNIEHRARGGAGPGRPRSQEAEPSGDRAPQHFGPSTNARRGGYQGKRPRSSVEGETTSRPPRPRGPPRFNGPTQG</sequence>
<evidence type="ECO:0000313" key="10">
    <source>
        <dbReference type="Proteomes" id="UP001556367"/>
    </source>
</evidence>
<dbReference type="PROSITE" id="PS51192">
    <property type="entry name" value="HELICASE_ATP_BIND_1"/>
    <property type="match status" value="1"/>
</dbReference>
<dbReference type="SUPFAM" id="SSF52540">
    <property type="entry name" value="P-loop containing nucleoside triphosphate hydrolases"/>
    <property type="match status" value="1"/>
</dbReference>
<protein>
    <recommendedName>
        <fullName evidence="5">ATP-dependent RNA helicase</fullName>
        <ecNumber evidence="5">3.6.4.13</ecNumber>
    </recommendedName>
</protein>
<feature type="compositionally biased region" description="Basic and acidic residues" evidence="6">
    <location>
        <begin position="459"/>
        <end position="471"/>
    </location>
</feature>
<dbReference type="PROSITE" id="PS51194">
    <property type="entry name" value="HELICASE_CTER"/>
    <property type="match status" value="1"/>
</dbReference>
<evidence type="ECO:0000256" key="3">
    <source>
        <dbReference type="ARBA" id="ARBA00022840"/>
    </source>
</evidence>
<evidence type="ECO:0000256" key="5">
    <source>
        <dbReference type="RuleBase" id="RU365068"/>
    </source>
</evidence>
<comment type="domain">
    <text evidence="5">The Q motif is unique to and characteristic of the DEAD box family of RNA helicases and controls ATP binding and hydrolysis.</text>
</comment>
<evidence type="ECO:0000256" key="2">
    <source>
        <dbReference type="ARBA" id="ARBA00022801"/>
    </source>
</evidence>
<comment type="similarity">
    <text evidence="5">Belongs to the DEAD box helicase family.</text>
</comment>
<keyword evidence="2 5" id="KW-0378">Hydrolase</keyword>
<keyword evidence="4 5" id="KW-0694">RNA-binding</keyword>
<feature type="region of interest" description="Disordered" evidence="6">
    <location>
        <begin position="429"/>
        <end position="517"/>
    </location>
</feature>
<dbReference type="Gene3D" id="3.40.50.300">
    <property type="entry name" value="P-loop containing nucleotide triphosphate hydrolases"/>
    <property type="match status" value="2"/>
</dbReference>
<keyword evidence="1 5" id="KW-0547">Nucleotide-binding</keyword>
<comment type="catalytic activity">
    <reaction evidence="5">
        <text>ATP + H2O = ADP + phosphate + H(+)</text>
        <dbReference type="Rhea" id="RHEA:13065"/>
        <dbReference type="ChEBI" id="CHEBI:15377"/>
        <dbReference type="ChEBI" id="CHEBI:15378"/>
        <dbReference type="ChEBI" id="CHEBI:30616"/>
        <dbReference type="ChEBI" id="CHEBI:43474"/>
        <dbReference type="ChEBI" id="CHEBI:456216"/>
        <dbReference type="EC" id="3.6.4.13"/>
    </reaction>
</comment>
<dbReference type="SMART" id="SM00487">
    <property type="entry name" value="DEXDc"/>
    <property type="match status" value="1"/>
</dbReference>
<dbReference type="Pfam" id="PF00270">
    <property type="entry name" value="DEAD"/>
    <property type="match status" value="1"/>
</dbReference>
<keyword evidence="5" id="KW-0347">Helicase</keyword>
<dbReference type="Pfam" id="PF00271">
    <property type="entry name" value="Helicase_C"/>
    <property type="match status" value="1"/>
</dbReference>
<proteinExistence type="inferred from homology"/>
<dbReference type="Proteomes" id="UP001556367">
    <property type="component" value="Unassembled WGS sequence"/>
</dbReference>
<dbReference type="InterPro" id="IPR014001">
    <property type="entry name" value="Helicase_ATP-bd"/>
</dbReference>
<dbReference type="EMBL" id="JASNQZ010000008">
    <property type="protein sequence ID" value="KAL0954266.1"/>
    <property type="molecule type" value="Genomic_DNA"/>
</dbReference>
<feature type="domain" description="Helicase C-terminal" evidence="8">
    <location>
        <begin position="206"/>
        <end position="369"/>
    </location>
</feature>
<evidence type="ECO:0000259" key="7">
    <source>
        <dbReference type="PROSITE" id="PS51192"/>
    </source>
</evidence>